<proteinExistence type="predicted"/>
<feature type="transmembrane region" description="Helical" evidence="1">
    <location>
        <begin position="62"/>
        <end position="85"/>
    </location>
</feature>
<keyword evidence="1" id="KW-0812">Transmembrane</keyword>
<reference evidence="3 4" key="1">
    <citation type="submission" date="2021-03" db="EMBL/GenBank/DDBJ databases">
        <title>Genomic Encyclopedia of Type Strains, Phase IV (KMG-IV): sequencing the most valuable type-strain genomes for metagenomic binning, comparative biology and taxonomic classification.</title>
        <authorList>
            <person name="Goeker M."/>
        </authorList>
    </citation>
    <scope>NUCLEOTIDE SEQUENCE [LARGE SCALE GENOMIC DNA]</scope>
    <source>
        <strain evidence="3 4">DSM 15596</strain>
    </source>
</reference>
<comment type="caution">
    <text evidence="3">The sequence shown here is derived from an EMBL/GenBank/DDBJ whole genome shotgun (WGS) entry which is preliminary data.</text>
</comment>
<keyword evidence="1" id="KW-1133">Transmembrane helix</keyword>
<dbReference type="RefSeq" id="WP_007130970.1">
    <property type="nucleotide sequence ID" value="NZ_BOSA01000006.1"/>
</dbReference>
<dbReference type="Proteomes" id="UP000706926">
    <property type="component" value="Unassembled WGS sequence"/>
</dbReference>
<feature type="transmembrane region" description="Helical" evidence="1">
    <location>
        <begin position="7"/>
        <end position="27"/>
    </location>
</feature>
<sequence>MVKQRKILLTATIVYTIIVLYFMFFAFGRGEASEQISSYTFIFMPENFISLPSPADLLHPNLMSMVAFGNTIAFIPFGILIPWLYRVSFVRFIILFFIAILVLETIQALTFLGSFDINDALQNSIGAALGFGAYKLGFRYRSLGRNLVATAISGMVLFIALWGLGAAVDKITTKVEGPFVAITEWTDNSGNSSTGGDKPDSIQINGQKIPLRYNLYGAEGGDSRTFTYKSEGQTIFSFDYGCPEPTDYSGSISVTWDDREIMSNSGELQRTHPDLFPSLFKIPLEPGDELKITIKGDMKAWDVGYTRMQYLWN</sequence>
<dbReference type="GeneID" id="95406847"/>
<accession>A0ABS4FHW6</accession>
<dbReference type="InterPro" id="IPR006976">
    <property type="entry name" value="VanZ-like"/>
</dbReference>
<evidence type="ECO:0000313" key="4">
    <source>
        <dbReference type="Proteomes" id="UP000706926"/>
    </source>
</evidence>
<evidence type="ECO:0000259" key="2">
    <source>
        <dbReference type="Pfam" id="PF04892"/>
    </source>
</evidence>
<feature type="transmembrane region" description="Helical" evidence="1">
    <location>
        <begin position="92"/>
        <end position="114"/>
    </location>
</feature>
<name>A0ABS4FHW6_9BACL</name>
<gene>
    <name evidence="3" type="ORF">J2Z18_004963</name>
</gene>
<keyword evidence="4" id="KW-1185">Reference proteome</keyword>
<protein>
    <submittedName>
        <fullName evidence="3">Glycopeptide antibiotics resistance protein</fullName>
    </submittedName>
</protein>
<organism evidence="3 4">
    <name type="scientific">Paenibacillus lactis</name>
    <dbReference type="NCBI Taxonomy" id="228574"/>
    <lineage>
        <taxon>Bacteria</taxon>
        <taxon>Bacillati</taxon>
        <taxon>Bacillota</taxon>
        <taxon>Bacilli</taxon>
        <taxon>Bacillales</taxon>
        <taxon>Paenibacillaceae</taxon>
        <taxon>Paenibacillus</taxon>
    </lineage>
</organism>
<feature type="domain" description="VanZ-like" evidence="2">
    <location>
        <begin position="13"/>
        <end position="136"/>
    </location>
</feature>
<dbReference type="Pfam" id="PF04892">
    <property type="entry name" value="VanZ"/>
    <property type="match status" value="1"/>
</dbReference>
<evidence type="ECO:0000313" key="3">
    <source>
        <dbReference type="EMBL" id="MBP1895853.1"/>
    </source>
</evidence>
<evidence type="ECO:0000256" key="1">
    <source>
        <dbReference type="SAM" id="Phobius"/>
    </source>
</evidence>
<dbReference type="EMBL" id="JAGGKI010000017">
    <property type="protein sequence ID" value="MBP1895853.1"/>
    <property type="molecule type" value="Genomic_DNA"/>
</dbReference>
<feature type="transmembrane region" description="Helical" evidence="1">
    <location>
        <begin position="147"/>
        <end position="168"/>
    </location>
</feature>
<keyword evidence="1" id="KW-0472">Membrane</keyword>